<dbReference type="KEGG" id="atm:ANT_11660"/>
<proteinExistence type="inferred from homology"/>
<evidence type="ECO:0000256" key="6">
    <source>
        <dbReference type="SAM" id="Phobius"/>
    </source>
</evidence>
<dbReference type="AlphaFoldDB" id="E8N436"/>
<dbReference type="InParanoid" id="E8N436"/>
<gene>
    <name evidence="8" type="ordered locus">ANT_11660</name>
</gene>
<dbReference type="GO" id="GO:0000271">
    <property type="term" value="P:polysaccharide biosynthetic process"/>
    <property type="evidence" value="ECO:0007669"/>
    <property type="project" value="InterPro"/>
</dbReference>
<reference evidence="8 9" key="1">
    <citation type="submission" date="2010-12" db="EMBL/GenBank/DDBJ databases">
        <title>Whole genome sequence of Anaerolinea thermophila UNI-1.</title>
        <authorList>
            <person name="Narita-Yamada S."/>
            <person name="Kishi E."/>
            <person name="Watanabe Y."/>
            <person name="Takasaki K."/>
            <person name="Ankai A."/>
            <person name="Oguchi A."/>
            <person name="Fukui S."/>
            <person name="Takahashi M."/>
            <person name="Yashiro I."/>
            <person name="Hosoyama A."/>
            <person name="Sekiguchi Y."/>
            <person name="Hanada S."/>
            <person name="Fujita N."/>
        </authorList>
    </citation>
    <scope>NUCLEOTIDE SEQUENCE [LARGE SCALE GENOMIC DNA]</scope>
    <source>
        <strain evidence="9">DSM 14523 / JCM 11388 / NBRC 100420 / UNI-1</strain>
    </source>
</reference>
<dbReference type="EMBL" id="AP012029">
    <property type="protein sequence ID" value="BAJ63200.1"/>
    <property type="molecule type" value="Genomic_DNA"/>
</dbReference>
<comment type="similarity">
    <text evidence="2">Belongs to the GtrA family.</text>
</comment>
<evidence type="ECO:0000256" key="3">
    <source>
        <dbReference type="ARBA" id="ARBA00022692"/>
    </source>
</evidence>
<dbReference type="STRING" id="926569.ANT_11660"/>
<dbReference type="Proteomes" id="UP000008922">
    <property type="component" value="Chromosome"/>
</dbReference>
<dbReference type="Pfam" id="PF04138">
    <property type="entry name" value="GtrA_DPMS_TM"/>
    <property type="match status" value="1"/>
</dbReference>
<evidence type="ECO:0000259" key="7">
    <source>
        <dbReference type="Pfam" id="PF04138"/>
    </source>
</evidence>
<evidence type="ECO:0000256" key="5">
    <source>
        <dbReference type="ARBA" id="ARBA00023136"/>
    </source>
</evidence>
<comment type="subcellular location">
    <subcellularLocation>
        <location evidence="1">Membrane</location>
        <topology evidence="1">Multi-pass membrane protein</topology>
    </subcellularLocation>
</comment>
<sequence>MILSNPRERERFLKFAVVGVIGAIVDFGLFNLSIAFLGMPAVWASALSFTAAVISNFTWNRFWTYPDSRSKQLSQQLAQFALVSAIGLGIRIPMVATLEIPMINLFTRILPRSFIFTPTFAGHNVTLAIAVLVVMMWNFFANRFWTYNDVN</sequence>
<dbReference type="HOGENOM" id="CLU_083873_6_3_0"/>
<keyword evidence="5 6" id="KW-0472">Membrane</keyword>
<dbReference type="FunCoup" id="E8N436">
    <property type="interactions" value="12"/>
</dbReference>
<evidence type="ECO:0000256" key="2">
    <source>
        <dbReference type="ARBA" id="ARBA00009399"/>
    </source>
</evidence>
<dbReference type="GO" id="GO:0005886">
    <property type="term" value="C:plasma membrane"/>
    <property type="evidence" value="ECO:0007669"/>
    <property type="project" value="TreeGrafter"/>
</dbReference>
<keyword evidence="4 6" id="KW-1133">Transmembrane helix</keyword>
<protein>
    <submittedName>
        <fullName evidence="8">Hypothetical membrane protein</fullName>
    </submittedName>
</protein>
<evidence type="ECO:0000313" key="8">
    <source>
        <dbReference type="EMBL" id="BAJ63200.1"/>
    </source>
</evidence>
<feature type="transmembrane region" description="Helical" evidence="6">
    <location>
        <begin position="120"/>
        <end position="140"/>
    </location>
</feature>
<feature type="transmembrane region" description="Helical" evidence="6">
    <location>
        <begin position="80"/>
        <end position="100"/>
    </location>
</feature>
<feature type="transmembrane region" description="Helical" evidence="6">
    <location>
        <begin position="41"/>
        <end position="59"/>
    </location>
</feature>
<dbReference type="InterPro" id="IPR007267">
    <property type="entry name" value="GtrA_DPMS_TM"/>
</dbReference>
<keyword evidence="3 6" id="KW-0812">Transmembrane</keyword>
<name>E8N436_ANATU</name>
<evidence type="ECO:0000256" key="4">
    <source>
        <dbReference type="ARBA" id="ARBA00022989"/>
    </source>
</evidence>
<dbReference type="PANTHER" id="PTHR38459:SF1">
    <property type="entry name" value="PROPHAGE BACTOPRENOL-LINKED GLUCOSE TRANSLOCASE HOMOLOG"/>
    <property type="match status" value="1"/>
</dbReference>
<dbReference type="PANTHER" id="PTHR38459">
    <property type="entry name" value="PROPHAGE BACTOPRENOL-LINKED GLUCOSE TRANSLOCASE HOMOLOG"/>
    <property type="match status" value="1"/>
</dbReference>
<accession>E8N436</accession>
<feature type="transmembrane region" description="Helical" evidence="6">
    <location>
        <begin position="12"/>
        <end position="35"/>
    </location>
</feature>
<evidence type="ECO:0000313" key="9">
    <source>
        <dbReference type="Proteomes" id="UP000008922"/>
    </source>
</evidence>
<keyword evidence="9" id="KW-1185">Reference proteome</keyword>
<feature type="domain" description="GtrA/DPMS transmembrane" evidence="7">
    <location>
        <begin position="14"/>
        <end position="146"/>
    </location>
</feature>
<dbReference type="eggNOG" id="COG2246">
    <property type="taxonomic scope" value="Bacteria"/>
</dbReference>
<organism evidence="8 9">
    <name type="scientific">Anaerolinea thermophila (strain DSM 14523 / JCM 11388 / NBRC 100420 / UNI-1)</name>
    <dbReference type="NCBI Taxonomy" id="926569"/>
    <lineage>
        <taxon>Bacteria</taxon>
        <taxon>Bacillati</taxon>
        <taxon>Chloroflexota</taxon>
        <taxon>Anaerolineae</taxon>
        <taxon>Anaerolineales</taxon>
        <taxon>Anaerolineaceae</taxon>
        <taxon>Anaerolinea</taxon>
    </lineage>
</organism>
<dbReference type="InterPro" id="IPR051401">
    <property type="entry name" value="GtrA_CellWall_Glycosyl"/>
</dbReference>
<dbReference type="RefSeq" id="WP_013559588.1">
    <property type="nucleotide sequence ID" value="NC_014960.1"/>
</dbReference>
<evidence type="ECO:0000256" key="1">
    <source>
        <dbReference type="ARBA" id="ARBA00004141"/>
    </source>
</evidence>